<gene>
    <name evidence="1" type="ORF">JG687_00018562</name>
</gene>
<name>A0A8T1TNK0_9STRA</name>
<evidence type="ECO:0000313" key="1">
    <source>
        <dbReference type="EMBL" id="KAG6943276.1"/>
    </source>
</evidence>
<dbReference type="EMBL" id="JAENGZ010002620">
    <property type="protein sequence ID" value="KAG6943276.1"/>
    <property type="molecule type" value="Genomic_DNA"/>
</dbReference>
<dbReference type="AlphaFoldDB" id="A0A8T1TNK0"/>
<proteinExistence type="predicted"/>
<comment type="caution">
    <text evidence="1">The sequence shown here is derived from an EMBL/GenBank/DDBJ whole genome shotgun (WGS) entry which is preliminary data.</text>
</comment>
<evidence type="ECO:0000313" key="2">
    <source>
        <dbReference type="Proteomes" id="UP000688947"/>
    </source>
</evidence>
<accession>A0A8T1TNK0</accession>
<organism evidence="1 2">
    <name type="scientific">Phytophthora cactorum</name>
    <dbReference type="NCBI Taxonomy" id="29920"/>
    <lineage>
        <taxon>Eukaryota</taxon>
        <taxon>Sar</taxon>
        <taxon>Stramenopiles</taxon>
        <taxon>Oomycota</taxon>
        <taxon>Peronosporomycetes</taxon>
        <taxon>Peronosporales</taxon>
        <taxon>Peronosporaceae</taxon>
        <taxon>Phytophthora</taxon>
    </lineage>
</organism>
<feature type="non-terminal residue" evidence="1">
    <location>
        <position position="1"/>
    </location>
</feature>
<dbReference type="Proteomes" id="UP000688947">
    <property type="component" value="Unassembled WGS sequence"/>
</dbReference>
<sequence>SAKHRPLQEDSRREVRCVVALALLASDWQKCDELGNSFASAGVKGIPRATLIAALSNLGEWTICDAGSRRPSMVGYFSNSELMCSRASAIVVRSS</sequence>
<reference evidence="1" key="1">
    <citation type="submission" date="2021-01" db="EMBL/GenBank/DDBJ databases">
        <title>Phytophthora aleatoria, a newly-described species from Pinus radiata is distinct from Phytophthora cactorum isolates based on comparative genomics.</title>
        <authorList>
            <person name="Mcdougal R."/>
            <person name="Panda P."/>
            <person name="Williams N."/>
            <person name="Studholme D.J."/>
        </authorList>
    </citation>
    <scope>NUCLEOTIDE SEQUENCE</scope>
    <source>
        <strain evidence="1">NZFS 3830</strain>
    </source>
</reference>
<protein>
    <submittedName>
        <fullName evidence="1">Uncharacterized protein</fullName>
    </submittedName>
</protein>